<feature type="chain" id="PRO_5010860503" description="Ig-like domain-containing protein" evidence="1">
    <location>
        <begin position="21"/>
        <end position="175"/>
    </location>
</feature>
<organism evidence="2">
    <name type="scientific">Amphimedon queenslandica</name>
    <name type="common">Sponge</name>
    <dbReference type="NCBI Taxonomy" id="400682"/>
    <lineage>
        <taxon>Eukaryota</taxon>
        <taxon>Metazoa</taxon>
        <taxon>Porifera</taxon>
        <taxon>Demospongiae</taxon>
        <taxon>Heteroscleromorpha</taxon>
        <taxon>Haplosclerida</taxon>
        <taxon>Niphatidae</taxon>
        <taxon>Amphimedon</taxon>
    </lineage>
</organism>
<evidence type="ECO:0000313" key="2">
    <source>
        <dbReference type="EnsemblMetazoa" id="Aqu2.1.02839_001"/>
    </source>
</evidence>
<accession>A0A1X7SLC6</accession>
<evidence type="ECO:0008006" key="3">
    <source>
        <dbReference type="Google" id="ProtNLM"/>
    </source>
</evidence>
<reference evidence="2" key="1">
    <citation type="submission" date="2017-05" db="UniProtKB">
        <authorList>
            <consortium name="EnsemblMetazoa"/>
        </authorList>
    </citation>
    <scope>IDENTIFICATION</scope>
</reference>
<dbReference type="AlphaFoldDB" id="A0A1X7SLC6"/>
<evidence type="ECO:0000256" key="1">
    <source>
        <dbReference type="SAM" id="SignalP"/>
    </source>
</evidence>
<dbReference type="InParanoid" id="A0A1X7SLC6"/>
<keyword evidence="1" id="KW-0732">Signal</keyword>
<protein>
    <recommendedName>
        <fullName evidence="3">Ig-like domain-containing protein</fullName>
    </recommendedName>
</protein>
<sequence>MVDLCFALFCSLSLLVTVSASVNIATPDEDICVGENLQFVCSVNGTVLRWIYNGLIASYSTSGSMNPRPLDIFQAEFISICNGILSSNATVTVSDSIANSLSGTTIFCDDPLSTDASSNYTININIKGKSSGLRAASWHMDVKGQFPPPKPSISKEKKAMKNVFNVAYHCLGLPC</sequence>
<proteinExistence type="predicted"/>
<dbReference type="EnsemblMetazoa" id="Aqu2.1.02839_001">
    <property type="protein sequence ID" value="Aqu2.1.02839_001"/>
    <property type="gene ID" value="Aqu2.1.02839"/>
</dbReference>
<feature type="signal peptide" evidence="1">
    <location>
        <begin position="1"/>
        <end position="20"/>
    </location>
</feature>
<name>A0A1X7SLC6_AMPQE</name>